<keyword evidence="1" id="KW-0812">Transmembrane</keyword>
<evidence type="ECO:0000256" key="1">
    <source>
        <dbReference type="SAM" id="Phobius"/>
    </source>
</evidence>
<gene>
    <name evidence="2" type="ORF">SAMN02910432_00816</name>
</gene>
<evidence type="ECO:0000313" key="2">
    <source>
        <dbReference type="EMBL" id="SFG31126.1"/>
    </source>
</evidence>
<dbReference type="AlphaFoldDB" id="A0A1I2QZT3"/>
<dbReference type="Proteomes" id="UP000182635">
    <property type="component" value="Unassembled WGS sequence"/>
</dbReference>
<keyword evidence="1" id="KW-1133">Transmembrane helix</keyword>
<dbReference type="EMBL" id="FOPI01000010">
    <property type="protein sequence ID" value="SFG31126.1"/>
    <property type="molecule type" value="Genomic_DNA"/>
</dbReference>
<feature type="transmembrane region" description="Helical" evidence="1">
    <location>
        <begin position="20"/>
        <end position="42"/>
    </location>
</feature>
<evidence type="ECO:0000313" key="3">
    <source>
        <dbReference type="Proteomes" id="UP000182635"/>
    </source>
</evidence>
<name>A0A1I2QZT3_9LACO</name>
<accession>A0A1I2QZT3</accession>
<organism evidence="2 3">
    <name type="scientific">Ligilactobacillus ruminis DSM 20403 = NBRC 102161</name>
    <dbReference type="NCBI Taxonomy" id="1423798"/>
    <lineage>
        <taxon>Bacteria</taxon>
        <taxon>Bacillati</taxon>
        <taxon>Bacillota</taxon>
        <taxon>Bacilli</taxon>
        <taxon>Lactobacillales</taxon>
        <taxon>Lactobacillaceae</taxon>
        <taxon>Ligilactobacillus</taxon>
    </lineage>
</organism>
<keyword evidence="1" id="KW-0472">Membrane</keyword>
<proteinExistence type="predicted"/>
<protein>
    <submittedName>
        <fullName evidence="2">Uncharacterized protein</fullName>
    </submittedName>
</protein>
<sequence length="45" mass="5089">MLENERYMVEYSKAPQGSRAVFMTCSSTGSMEAVIMNCFSLFKGR</sequence>
<reference evidence="3" key="1">
    <citation type="submission" date="2016-10" db="EMBL/GenBank/DDBJ databases">
        <authorList>
            <person name="Varghese N."/>
            <person name="Submissions S."/>
        </authorList>
    </citation>
    <scope>NUCLEOTIDE SEQUENCE [LARGE SCALE GENOMIC DNA]</scope>
    <source>
        <strain evidence="3">DSM 20403</strain>
    </source>
</reference>